<accession>A0A8H3AU86</accession>
<dbReference type="SMART" id="SM00220">
    <property type="entry name" value="S_TKc"/>
    <property type="match status" value="2"/>
</dbReference>
<dbReference type="GO" id="GO:0005524">
    <property type="term" value="F:ATP binding"/>
    <property type="evidence" value="ECO:0007669"/>
    <property type="project" value="InterPro"/>
</dbReference>
<dbReference type="Proteomes" id="UP000663831">
    <property type="component" value="Unassembled WGS sequence"/>
</dbReference>
<proteinExistence type="predicted"/>
<dbReference type="GO" id="GO:0004674">
    <property type="term" value="F:protein serine/threonine kinase activity"/>
    <property type="evidence" value="ECO:0007669"/>
    <property type="project" value="TreeGrafter"/>
</dbReference>
<dbReference type="Gene3D" id="1.10.510.10">
    <property type="entry name" value="Transferase(Phosphotransferase) domain 1"/>
    <property type="match status" value="2"/>
</dbReference>
<feature type="domain" description="Protein kinase" evidence="2">
    <location>
        <begin position="264"/>
        <end position="546"/>
    </location>
</feature>
<dbReference type="Pfam" id="PF07714">
    <property type="entry name" value="PK_Tyr_Ser-Thr"/>
    <property type="match status" value="2"/>
</dbReference>
<comment type="caution">
    <text evidence="3">The sequence shown here is derived from an EMBL/GenBank/DDBJ whole genome shotgun (WGS) entry which is preliminary data.</text>
</comment>
<feature type="region of interest" description="Disordered" evidence="1">
    <location>
        <begin position="1"/>
        <end position="22"/>
    </location>
</feature>
<dbReference type="InterPro" id="IPR000719">
    <property type="entry name" value="Prot_kinase_dom"/>
</dbReference>
<dbReference type="PANTHER" id="PTHR44329">
    <property type="entry name" value="SERINE/THREONINE-PROTEIN KINASE TNNI3K-RELATED"/>
    <property type="match status" value="1"/>
</dbReference>
<dbReference type="InterPro" id="IPR001245">
    <property type="entry name" value="Ser-Thr/Tyr_kinase_cat_dom"/>
</dbReference>
<evidence type="ECO:0000256" key="1">
    <source>
        <dbReference type="SAM" id="MobiDB-lite"/>
    </source>
</evidence>
<evidence type="ECO:0000259" key="2">
    <source>
        <dbReference type="PROSITE" id="PS50011"/>
    </source>
</evidence>
<dbReference type="AlphaFoldDB" id="A0A8H3AU86"/>
<dbReference type="SUPFAM" id="SSF56112">
    <property type="entry name" value="Protein kinase-like (PK-like)"/>
    <property type="match status" value="2"/>
</dbReference>
<organism evidence="3 4">
    <name type="scientific">Rhizoctonia solani</name>
    <dbReference type="NCBI Taxonomy" id="456999"/>
    <lineage>
        <taxon>Eukaryota</taxon>
        <taxon>Fungi</taxon>
        <taxon>Dikarya</taxon>
        <taxon>Basidiomycota</taxon>
        <taxon>Agaricomycotina</taxon>
        <taxon>Agaricomycetes</taxon>
        <taxon>Cantharellales</taxon>
        <taxon>Ceratobasidiaceae</taxon>
        <taxon>Rhizoctonia</taxon>
    </lineage>
</organism>
<dbReference type="InterPro" id="IPR011009">
    <property type="entry name" value="Kinase-like_dom_sf"/>
</dbReference>
<dbReference type="PROSITE" id="PS50011">
    <property type="entry name" value="PROTEIN_KINASE_DOM"/>
    <property type="match status" value="2"/>
</dbReference>
<sequence length="855" mass="95833">MSKQRFSLFDDDEDEVPPTPIPATFPTLFSPPYTHEPTFAQMMYELNKSTEISLDLSDAMQAFKAFLEVEENIAVCKCQLRVLRRQAVSVLEECALYKREGGDLSEALPVITQALIEVSAQLKSKARWHLFLQDSFEMNEVEVLIGRATRKLADQLQKSTGGGRSIPQLLIYKTVLEGARENDRRTVEHMDLAIRTQQNISPNHDLCEIIRHSMKRLLNQINSEVSAVDAGQQVTDATKALAAIAELTRQSLPSYNMLNERFVRAGNHAISQGAGYDVFLGDYFTGQPVAIKVLKHRVDEKTARQTHARLERHLADWIALRHENILPLYGIGIMQPRISSSASEYQLYFVSPYLKNQDVKRYIRKNPKISGSSRLQIILDIAQGLEYMHCEYLSSLPDKQGMAHTALNTSNVLIKDSGRAVISGFGHPSLLREFQVTPIMDGSEYRYMGPEILDDAELTLGSDIWSWAMVSLEVLTDEPPFGSKTRGTRIIRMIGTGKRPQRSDHAKIEEYPHANEIWQLFEDCWNNEPDDRPGATKLVQSLKALVTMPINRNMSATEIVRLLSERGYSDVTAAIDVDQCSSAPMNHGGAGDIYQGYLTSGIKVAIKCPRKFNTFEDEGREALKAIAKEGYQWSKHRHVNVLEIFGLALFRNQIALVSPWMENGTALDYVKKRPGVDRLDLCSQVACGLAYLHNQETIHGDLKAINVLVSKEGIAKIIDFGSTVMNYYSLQFSGGENVHHFTMRWAAPECLEGDDALVSKPSDVYALAMTILEIVTGKLPFEHISRDVAVCAAICRGERPRRPIDCIPTTSKDGDSLWGLLNSCWLYNPGDRPIASDIERSLSGITQEGLRVKNE</sequence>
<protein>
    <recommendedName>
        <fullName evidence="2">Protein kinase domain-containing protein</fullName>
    </recommendedName>
</protein>
<dbReference type="EMBL" id="CAJMWV010001483">
    <property type="protein sequence ID" value="CAE6438553.1"/>
    <property type="molecule type" value="Genomic_DNA"/>
</dbReference>
<evidence type="ECO:0000313" key="3">
    <source>
        <dbReference type="EMBL" id="CAE6438553.1"/>
    </source>
</evidence>
<gene>
    <name evidence="3" type="ORF">RDB_LOCUS51156</name>
</gene>
<name>A0A8H3AU86_9AGAM</name>
<dbReference type="InterPro" id="IPR051681">
    <property type="entry name" value="Ser/Thr_Kinases-Pseudokinases"/>
</dbReference>
<reference evidence="3" key="1">
    <citation type="submission" date="2021-01" db="EMBL/GenBank/DDBJ databases">
        <authorList>
            <person name="Kaushik A."/>
        </authorList>
    </citation>
    <scope>NUCLEOTIDE SEQUENCE</scope>
    <source>
        <strain evidence="3">AG3-1AP</strain>
    </source>
</reference>
<feature type="domain" description="Protein kinase" evidence="2">
    <location>
        <begin position="557"/>
        <end position="850"/>
    </location>
</feature>
<evidence type="ECO:0000313" key="4">
    <source>
        <dbReference type="Proteomes" id="UP000663831"/>
    </source>
</evidence>